<keyword evidence="3" id="KW-0964">Secreted</keyword>
<dbReference type="SUPFAM" id="SSF64518">
    <property type="entry name" value="Phase 1 flagellin"/>
    <property type="match status" value="1"/>
</dbReference>
<feature type="coiled-coil region" evidence="4">
    <location>
        <begin position="82"/>
        <end position="109"/>
    </location>
</feature>
<comment type="caution">
    <text evidence="7">The sequence shown here is derived from an EMBL/GenBank/DDBJ whole genome shotgun (WGS) entry which is preliminary data.</text>
</comment>
<dbReference type="RefSeq" id="WP_192533930.1">
    <property type="nucleotide sequence ID" value="NZ_JACZHT010000002.1"/>
</dbReference>
<evidence type="ECO:0000313" key="8">
    <source>
        <dbReference type="Proteomes" id="UP000631034"/>
    </source>
</evidence>
<accession>A0A8J7CPE2</accession>
<comment type="function">
    <text evidence="3">Flagellin is the subunit protein which polymerizes to form the filaments of bacterial flagella.</text>
</comment>
<gene>
    <name evidence="7" type="ORF">IHV25_04630</name>
</gene>
<dbReference type="Pfam" id="PF00700">
    <property type="entry name" value="Flagellin_C"/>
    <property type="match status" value="1"/>
</dbReference>
<dbReference type="AlphaFoldDB" id="A0A8J7CPE2"/>
<sequence length="465" mass="49668">MASSVTLSSAAMSNLLALQNTQSLVDRTQNRLSTGKAVNSALDDAMAFFKNRNLTNRASDLSDIKSDIQNGVNVIKEAVDSLEQVDSLLKSAKAAAQSARAEKDAKVRENYIKQINDNLGQIVQLAGDTNYDGINLVQAVDNVDVNSDAGKAALNVVNADVRNQYAGDAFDKALKEKGADFFGTATPPDGTTLKIAANTDYGVADSDITKSGGGKYITSETKSATDLGEATLTAGKVYKSGDNYYLATDDTSAAKIDMAAVRDDFIKANATTLVADTDLTDPTKNALGADTYNTIRQTAVNDEVAANQDKYSDKQGFIAPERLTVIFSEQDKNRKIDVQARALGSILTGLVDGTKAKTVSAKDWVRTDGTVDTNKIDDFIATVDTARSQVRAYAAELGNYSSIMSIRKDWTDNTVNTLKGGAADLVNANMNEESANMLALQTRQQLGVIALSISQQSDQAVLRLF</sequence>
<dbReference type="Gene3D" id="1.20.1330.10">
    <property type="entry name" value="f41 fragment of flagellin, N-terminal domain"/>
    <property type="match status" value="1"/>
</dbReference>
<dbReference type="Proteomes" id="UP000631034">
    <property type="component" value="Unassembled WGS sequence"/>
</dbReference>
<dbReference type="GO" id="GO:0005576">
    <property type="term" value="C:extracellular region"/>
    <property type="evidence" value="ECO:0007669"/>
    <property type="project" value="UniProtKB-SubCell"/>
</dbReference>
<evidence type="ECO:0000259" key="5">
    <source>
        <dbReference type="Pfam" id="PF00669"/>
    </source>
</evidence>
<name>A0A8J7CPE2_9PROT</name>
<dbReference type="PANTHER" id="PTHR42792">
    <property type="entry name" value="FLAGELLIN"/>
    <property type="match status" value="1"/>
</dbReference>
<feature type="domain" description="Flagellin N-terminal" evidence="5">
    <location>
        <begin position="9"/>
        <end position="139"/>
    </location>
</feature>
<proteinExistence type="inferred from homology"/>
<evidence type="ECO:0000259" key="6">
    <source>
        <dbReference type="Pfam" id="PF00700"/>
    </source>
</evidence>
<comment type="similarity">
    <text evidence="1 3">Belongs to the bacterial flagellin family.</text>
</comment>
<dbReference type="EMBL" id="JACZHT010000002">
    <property type="protein sequence ID" value="MBE1236932.1"/>
    <property type="molecule type" value="Genomic_DNA"/>
</dbReference>
<dbReference type="GO" id="GO:0005198">
    <property type="term" value="F:structural molecule activity"/>
    <property type="evidence" value="ECO:0007669"/>
    <property type="project" value="UniProtKB-UniRule"/>
</dbReference>
<comment type="subcellular location">
    <subcellularLocation>
        <location evidence="3">Secreted</location>
    </subcellularLocation>
    <subcellularLocation>
        <location evidence="3">Bacterial flagellum</location>
    </subcellularLocation>
</comment>
<evidence type="ECO:0000256" key="1">
    <source>
        <dbReference type="ARBA" id="ARBA00005709"/>
    </source>
</evidence>
<evidence type="ECO:0000256" key="3">
    <source>
        <dbReference type="RuleBase" id="RU362073"/>
    </source>
</evidence>
<dbReference type="InterPro" id="IPR046358">
    <property type="entry name" value="Flagellin_C"/>
</dbReference>
<keyword evidence="8" id="KW-1185">Reference proteome</keyword>
<feature type="domain" description="Flagellin C-terminal" evidence="6">
    <location>
        <begin position="381"/>
        <end position="465"/>
    </location>
</feature>
<protein>
    <recommendedName>
        <fullName evidence="3">Flagellin</fullName>
    </recommendedName>
</protein>
<keyword evidence="2 3" id="KW-0975">Bacterial flagellum</keyword>
<dbReference type="PANTHER" id="PTHR42792:SF2">
    <property type="entry name" value="FLAGELLIN"/>
    <property type="match status" value="1"/>
</dbReference>
<evidence type="ECO:0000256" key="2">
    <source>
        <dbReference type="ARBA" id="ARBA00023143"/>
    </source>
</evidence>
<reference evidence="7" key="1">
    <citation type="submission" date="2020-10" db="EMBL/GenBank/DDBJ databases">
        <title>Genome sequence of the unusual species of purple photosynthetic bacteria, Phaeovibrio sulfidiphilus DSM 23193, type strain.</title>
        <authorList>
            <person name="Kyndt J.A."/>
            <person name="Meyer T.E."/>
        </authorList>
    </citation>
    <scope>NUCLEOTIDE SEQUENCE</scope>
    <source>
        <strain evidence="7">DSM 23193</strain>
    </source>
</reference>
<evidence type="ECO:0000313" key="7">
    <source>
        <dbReference type="EMBL" id="MBE1236932.1"/>
    </source>
</evidence>
<evidence type="ECO:0000256" key="4">
    <source>
        <dbReference type="SAM" id="Coils"/>
    </source>
</evidence>
<dbReference type="Pfam" id="PF00669">
    <property type="entry name" value="Flagellin_N"/>
    <property type="match status" value="1"/>
</dbReference>
<dbReference type="InterPro" id="IPR001029">
    <property type="entry name" value="Flagellin_N"/>
</dbReference>
<dbReference type="InterPro" id="IPR001492">
    <property type="entry name" value="Flagellin"/>
</dbReference>
<organism evidence="7 8">
    <name type="scientific">Phaeovibrio sulfidiphilus</name>
    <dbReference type="NCBI Taxonomy" id="1220600"/>
    <lineage>
        <taxon>Bacteria</taxon>
        <taxon>Pseudomonadati</taxon>
        <taxon>Pseudomonadota</taxon>
        <taxon>Alphaproteobacteria</taxon>
        <taxon>Rhodospirillales</taxon>
        <taxon>Rhodospirillaceae</taxon>
        <taxon>Phaeovibrio</taxon>
    </lineage>
</organism>
<keyword evidence="4" id="KW-0175">Coiled coil</keyword>
<dbReference type="GO" id="GO:0009288">
    <property type="term" value="C:bacterial-type flagellum"/>
    <property type="evidence" value="ECO:0007669"/>
    <property type="project" value="UniProtKB-SubCell"/>
</dbReference>